<dbReference type="PANTHER" id="PTHR30432">
    <property type="entry name" value="TRANSCRIPTIONAL REGULATOR MODE"/>
    <property type="match status" value="1"/>
</dbReference>
<accession>A0A936YIL4</accession>
<dbReference type="EMBL" id="JAEQNC010000001">
    <property type="protein sequence ID" value="MBL0370783.1"/>
    <property type="molecule type" value="Genomic_DNA"/>
</dbReference>
<evidence type="ECO:0000313" key="2">
    <source>
        <dbReference type="Proteomes" id="UP000633219"/>
    </source>
</evidence>
<reference evidence="1" key="1">
    <citation type="submission" date="2021-01" db="EMBL/GenBank/DDBJ databases">
        <title>Rhizobium sp. strain KVB221 16S ribosomal RNA gene Genome sequencing and assembly.</title>
        <authorList>
            <person name="Kang M."/>
        </authorList>
    </citation>
    <scope>NUCLEOTIDE SEQUENCE</scope>
    <source>
        <strain evidence="1">KVB221</strain>
    </source>
</reference>
<proteinExistence type="predicted"/>
<dbReference type="Proteomes" id="UP000633219">
    <property type="component" value="Unassembled WGS sequence"/>
</dbReference>
<evidence type="ECO:0000313" key="1">
    <source>
        <dbReference type="EMBL" id="MBL0370783.1"/>
    </source>
</evidence>
<dbReference type="InterPro" id="IPR036388">
    <property type="entry name" value="WH-like_DNA-bd_sf"/>
</dbReference>
<dbReference type="SUPFAM" id="SSF46785">
    <property type="entry name" value="Winged helix' DNA-binding domain"/>
    <property type="match status" value="1"/>
</dbReference>
<dbReference type="RefSeq" id="WP_201652242.1">
    <property type="nucleotide sequence ID" value="NZ_JAEQNC010000001.1"/>
</dbReference>
<gene>
    <name evidence="1" type="ORF">JJB09_01965</name>
</gene>
<dbReference type="InterPro" id="IPR051815">
    <property type="entry name" value="Molybdate_resp_trans_reg"/>
</dbReference>
<keyword evidence="2" id="KW-1185">Reference proteome</keyword>
<organism evidence="1 2">
    <name type="scientific">Rhizobium setariae</name>
    <dbReference type="NCBI Taxonomy" id="2801340"/>
    <lineage>
        <taxon>Bacteria</taxon>
        <taxon>Pseudomonadati</taxon>
        <taxon>Pseudomonadota</taxon>
        <taxon>Alphaproteobacteria</taxon>
        <taxon>Hyphomicrobiales</taxon>
        <taxon>Rhizobiaceae</taxon>
        <taxon>Rhizobium/Agrobacterium group</taxon>
        <taxon>Rhizobium</taxon>
    </lineage>
</organism>
<sequence>MTRAIKTNLRLTFPGGSPLSHGKAELMELIRETGSIRQAAQRMDMSYRRGWLLTDELNRMFREPVVATKHGGKSGGGAVLTEFGTALLARFRDMEIRTQLALKADLDWLEANAQPPQDPSAEV</sequence>
<dbReference type="PANTHER" id="PTHR30432:SF1">
    <property type="entry name" value="DNA-BINDING TRANSCRIPTIONAL DUAL REGULATOR MODE"/>
    <property type="match status" value="1"/>
</dbReference>
<protein>
    <submittedName>
        <fullName evidence="1">Winged helix-turn-helix domain-containing protein</fullName>
    </submittedName>
</protein>
<comment type="caution">
    <text evidence="1">The sequence shown here is derived from an EMBL/GenBank/DDBJ whole genome shotgun (WGS) entry which is preliminary data.</text>
</comment>
<dbReference type="AlphaFoldDB" id="A0A936YIL4"/>
<dbReference type="Gene3D" id="1.10.10.10">
    <property type="entry name" value="Winged helix-like DNA-binding domain superfamily/Winged helix DNA-binding domain"/>
    <property type="match status" value="1"/>
</dbReference>
<dbReference type="InterPro" id="IPR036390">
    <property type="entry name" value="WH_DNA-bd_sf"/>
</dbReference>
<name>A0A936YIL4_9HYPH</name>